<dbReference type="CDD" id="cd12148">
    <property type="entry name" value="fungal_TF_MHR"/>
    <property type="match status" value="1"/>
</dbReference>
<dbReference type="InterPro" id="IPR007219">
    <property type="entry name" value="XnlR_reg_dom"/>
</dbReference>
<dbReference type="SUPFAM" id="SSF57701">
    <property type="entry name" value="Zn2/Cys6 DNA-binding domain"/>
    <property type="match status" value="1"/>
</dbReference>
<feature type="compositionally biased region" description="Acidic residues" evidence="3">
    <location>
        <begin position="136"/>
        <end position="145"/>
    </location>
</feature>
<organism evidence="5 6">
    <name type="scientific">Lentithecium fluviatile CBS 122367</name>
    <dbReference type="NCBI Taxonomy" id="1168545"/>
    <lineage>
        <taxon>Eukaryota</taxon>
        <taxon>Fungi</taxon>
        <taxon>Dikarya</taxon>
        <taxon>Ascomycota</taxon>
        <taxon>Pezizomycotina</taxon>
        <taxon>Dothideomycetes</taxon>
        <taxon>Pleosporomycetidae</taxon>
        <taxon>Pleosporales</taxon>
        <taxon>Massarineae</taxon>
        <taxon>Lentitheciaceae</taxon>
        <taxon>Lentithecium</taxon>
    </lineage>
</organism>
<dbReference type="PROSITE" id="PS00463">
    <property type="entry name" value="ZN2_CY6_FUNGAL_1"/>
    <property type="match status" value="1"/>
</dbReference>
<keyword evidence="2" id="KW-0539">Nucleus</keyword>
<dbReference type="OrthoDB" id="3364175at2759"/>
<dbReference type="Pfam" id="PF04082">
    <property type="entry name" value="Fungal_trans"/>
    <property type="match status" value="1"/>
</dbReference>
<evidence type="ECO:0000259" key="4">
    <source>
        <dbReference type="PROSITE" id="PS50048"/>
    </source>
</evidence>
<dbReference type="SMART" id="SM00066">
    <property type="entry name" value="GAL4"/>
    <property type="match status" value="1"/>
</dbReference>
<feature type="domain" description="Zn(2)-C6 fungal-type" evidence="4">
    <location>
        <begin position="15"/>
        <end position="45"/>
    </location>
</feature>
<dbReference type="InterPro" id="IPR036864">
    <property type="entry name" value="Zn2-C6_fun-type_DNA-bd_sf"/>
</dbReference>
<dbReference type="GO" id="GO:0006351">
    <property type="term" value="P:DNA-templated transcription"/>
    <property type="evidence" value="ECO:0007669"/>
    <property type="project" value="InterPro"/>
</dbReference>
<dbReference type="GO" id="GO:0000981">
    <property type="term" value="F:DNA-binding transcription factor activity, RNA polymerase II-specific"/>
    <property type="evidence" value="ECO:0007669"/>
    <property type="project" value="InterPro"/>
</dbReference>
<dbReference type="GO" id="GO:0003677">
    <property type="term" value="F:DNA binding"/>
    <property type="evidence" value="ECO:0007669"/>
    <property type="project" value="InterPro"/>
</dbReference>
<dbReference type="PANTHER" id="PTHR47655">
    <property type="entry name" value="QUINIC ACID UTILIZATION ACTIVATOR"/>
    <property type="match status" value="1"/>
</dbReference>
<gene>
    <name evidence="5" type="ORF">K458DRAFT_361723</name>
</gene>
<dbReference type="Pfam" id="PF00172">
    <property type="entry name" value="Zn_clus"/>
    <property type="match status" value="1"/>
</dbReference>
<dbReference type="CDD" id="cd00067">
    <property type="entry name" value="GAL4"/>
    <property type="match status" value="1"/>
</dbReference>
<evidence type="ECO:0000313" key="6">
    <source>
        <dbReference type="Proteomes" id="UP000799291"/>
    </source>
</evidence>
<keyword evidence="6" id="KW-1185">Reference proteome</keyword>
<dbReference type="Gene3D" id="4.10.240.10">
    <property type="entry name" value="Zn(2)-C6 fungal-type DNA-binding domain"/>
    <property type="match status" value="1"/>
</dbReference>
<dbReference type="GO" id="GO:0045944">
    <property type="term" value="P:positive regulation of transcription by RNA polymerase II"/>
    <property type="evidence" value="ECO:0007669"/>
    <property type="project" value="TreeGrafter"/>
</dbReference>
<evidence type="ECO:0000256" key="2">
    <source>
        <dbReference type="ARBA" id="ARBA00023242"/>
    </source>
</evidence>
<evidence type="ECO:0000313" key="5">
    <source>
        <dbReference type="EMBL" id="KAF2687187.1"/>
    </source>
</evidence>
<dbReference type="GO" id="GO:0008270">
    <property type="term" value="F:zinc ion binding"/>
    <property type="evidence" value="ECO:0007669"/>
    <property type="project" value="InterPro"/>
</dbReference>
<dbReference type="PANTHER" id="PTHR47655:SF2">
    <property type="entry name" value="QUINIC ACID UTILIZATION ACTIVATOR"/>
    <property type="match status" value="1"/>
</dbReference>
<protein>
    <recommendedName>
        <fullName evidence="4">Zn(2)-C6 fungal-type domain-containing protein</fullName>
    </recommendedName>
</protein>
<sequence>MSTERPTKRSRVSRACDQCRTAREKCDGTQPTCLTCLSSKRSCTYTAAPKKRGIQPGYIRTLELALTWLFQQNPESEAVLNKKLAREGISSILLSRDSKESNRLHKSWRRSKFCKDVDKLLSGEQIRPGDDASPASDDEESDPEGDYTGLQSQLPLFPSQEHASPSAFFTSPQITQPTRPSLDLYRATDANSPRNTQPPGVTSLPTGSWRLLDVYFAYTQSWLPICEKHDLLRVSYSYPDEGMALSITTPDCGDHAELWSVLVVAAYQARLERPETEAQPDIEWMYGITRGLIPTESGSFHIGHVKAILNLAVVNIGLGKPEVAWLLVGSASRLIIVIERSMQLPSPRWKHVVAGCYLLDTFLSLQLRGRPHLRRLNINAIEEDGLEEWQPWTCPLNHSSVPPSRIPVLGLSSFNKLLDLAGALGSSTLEQTAMSEQSTRQLLSQLNFWKASLPAKFDYIIDDRKATPPNPPALLLQLTYICSLFTSNGSQAHVESTIHLLERFRDQLGLSALPPVILCLLEYMQMSRAYGTTEQQLQARLQNLIAEIKYSWSLILPTPESIQAPFSTFTPLSNRPPSGPHRATTSLLEDLLPDMHPAASTESATVTHHNFSLPSLLANENGYRKPSLHHRNSTAPHELEMFFDELASLDGAEKLDNQPQFMKNLGFAPDANMSDFLAAEFGQFLPANPGAFMPQNSDDPTQLDPAFFGAT</sequence>
<proteinExistence type="predicted"/>
<dbReference type="InterPro" id="IPR001138">
    <property type="entry name" value="Zn2Cys6_DnaBD"/>
</dbReference>
<feature type="region of interest" description="Disordered" evidence="3">
    <location>
        <begin position="124"/>
        <end position="152"/>
    </location>
</feature>
<reference evidence="5" key="1">
    <citation type="journal article" date="2020" name="Stud. Mycol.">
        <title>101 Dothideomycetes genomes: a test case for predicting lifestyles and emergence of pathogens.</title>
        <authorList>
            <person name="Haridas S."/>
            <person name="Albert R."/>
            <person name="Binder M."/>
            <person name="Bloem J."/>
            <person name="Labutti K."/>
            <person name="Salamov A."/>
            <person name="Andreopoulos B."/>
            <person name="Baker S."/>
            <person name="Barry K."/>
            <person name="Bills G."/>
            <person name="Bluhm B."/>
            <person name="Cannon C."/>
            <person name="Castanera R."/>
            <person name="Culley D."/>
            <person name="Daum C."/>
            <person name="Ezra D."/>
            <person name="Gonzalez J."/>
            <person name="Henrissat B."/>
            <person name="Kuo A."/>
            <person name="Liang C."/>
            <person name="Lipzen A."/>
            <person name="Lutzoni F."/>
            <person name="Magnuson J."/>
            <person name="Mondo S."/>
            <person name="Nolan M."/>
            <person name="Ohm R."/>
            <person name="Pangilinan J."/>
            <person name="Park H.-J."/>
            <person name="Ramirez L."/>
            <person name="Alfaro M."/>
            <person name="Sun H."/>
            <person name="Tritt A."/>
            <person name="Yoshinaga Y."/>
            <person name="Zwiers L.-H."/>
            <person name="Turgeon B."/>
            <person name="Goodwin S."/>
            <person name="Spatafora J."/>
            <person name="Crous P."/>
            <person name="Grigoriev I."/>
        </authorList>
    </citation>
    <scope>NUCLEOTIDE SEQUENCE</scope>
    <source>
        <strain evidence="5">CBS 122367</strain>
    </source>
</reference>
<keyword evidence="1" id="KW-0479">Metal-binding</keyword>
<evidence type="ECO:0000256" key="1">
    <source>
        <dbReference type="ARBA" id="ARBA00022723"/>
    </source>
</evidence>
<accession>A0A6G1J9G2</accession>
<feature type="region of interest" description="Disordered" evidence="3">
    <location>
        <begin position="689"/>
        <end position="711"/>
    </location>
</feature>
<evidence type="ECO:0000256" key="3">
    <source>
        <dbReference type="SAM" id="MobiDB-lite"/>
    </source>
</evidence>
<dbReference type="InterPro" id="IPR052783">
    <property type="entry name" value="Metabolic/Drug-Res_Regulator"/>
</dbReference>
<dbReference type="EMBL" id="MU005575">
    <property type="protein sequence ID" value="KAF2687187.1"/>
    <property type="molecule type" value="Genomic_DNA"/>
</dbReference>
<dbReference type="AlphaFoldDB" id="A0A6G1J9G2"/>
<name>A0A6G1J9G2_9PLEO</name>
<dbReference type="PROSITE" id="PS50048">
    <property type="entry name" value="ZN2_CY6_FUNGAL_2"/>
    <property type="match status" value="1"/>
</dbReference>
<dbReference type="Proteomes" id="UP000799291">
    <property type="component" value="Unassembled WGS sequence"/>
</dbReference>